<name>A0A915J3L1_ROMCU</name>
<proteinExistence type="predicted"/>
<accession>A0A915J3L1</accession>
<organism evidence="1 2">
    <name type="scientific">Romanomermis culicivorax</name>
    <name type="common">Nematode worm</name>
    <dbReference type="NCBI Taxonomy" id="13658"/>
    <lineage>
        <taxon>Eukaryota</taxon>
        <taxon>Metazoa</taxon>
        <taxon>Ecdysozoa</taxon>
        <taxon>Nematoda</taxon>
        <taxon>Enoplea</taxon>
        <taxon>Dorylaimia</taxon>
        <taxon>Mermithida</taxon>
        <taxon>Mermithoidea</taxon>
        <taxon>Mermithidae</taxon>
        <taxon>Romanomermis</taxon>
    </lineage>
</organism>
<sequence>MYKVIRTKFFRQIKLMTVLARPGLGKACPGSGRLHKTSNFDRKTSSIYNRIVDMLKAAPGLSNAYYTSIQMTVQ</sequence>
<dbReference type="AlphaFoldDB" id="A0A915J3L1"/>
<dbReference type="WBParaSite" id="nRc.2.0.1.t21057-RA">
    <property type="protein sequence ID" value="nRc.2.0.1.t21057-RA"/>
    <property type="gene ID" value="nRc.2.0.1.g21057"/>
</dbReference>
<protein>
    <submittedName>
        <fullName evidence="2">Uncharacterized protein</fullName>
    </submittedName>
</protein>
<dbReference type="Proteomes" id="UP000887565">
    <property type="component" value="Unplaced"/>
</dbReference>
<reference evidence="2" key="1">
    <citation type="submission" date="2022-11" db="UniProtKB">
        <authorList>
            <consortium name="WormBaseParasite"/>
        </authorList>
    </citation>
    <scope>IDENTIFICATION</scope>
</reference>
<evidence type="ECO:0000313" key="1">
    <source>
        <dbReference type="Proteomes" id="UP000887565"/>
    </source>
</evidence>
<keyword evidence="1" id="KW-1185">Reference proteome</keyword>
<evidence type="ECO:0000313" key="2">
    <source>
        <dbReference type="WBParaSite" id="nRc.2.0.1.t21057-RA"/>
    </source>
</evidence>